<evidence type="ECO:0000256" key="3">
    <source>
        <dbReference type="ARBA" id="ARBA00023015"/>
    </source>
</evidence>
<dbReference type="PROSITE" id="PS50110">
    <property type="entry name" value="RESPONSE_REGULATORY"/>
    <property type="match status" value="1"/>
</dbReference>
<reference evidence="10 11" key="1">
    <citation type="submission" date="2019-06" db="EMBL/GenBank/DDBJ databases">
        <title>Genome sequence of Litorilinea aerophila BAA-2444.</title>
        <authorList>
            <person name="Maclea K.S."/>
            <person name="Maurais E.G."/>
            <person name="Iannazzi L.C."/>
        </authorList>
    </citation>
    <scope>NUCLEOTIDE SEQUENCE [LARGE SCALE GENOMIC DNA]</scope>
    <source>
        <strain evidence="10 11">ATCC BAA-2444</strain>
    </source>
</reference>
<dbReference type="Pfam" id="PF00072">
    <property type="entry name" value="Response_reg"/>
    <property type="match status" value="1"/>
</dbReference>
<keyword evidence="2" id="KW-0902">Two-component regulatory system</keyword>
<evidence type="ECO:0000256" key="4">
    <source>
        <dbReference type="ARBA" id="ARBA00023125"/>
    </source>
</evidence>
<evidence type="ECO:0000256" key="6">
    <source>
        <dbReference type="PROSITE-ProRule" id="PRU00169"/>
    </source>
</evidence>
<name>A0A540V9X2_9CHLR</name>
<dbReference type="CDD" id="cd17574">
    <property type="entry name" value="REC_OmpR"/>
    <property type="match status" value="1"/>
</dbReference>
<dbReference type="InParanoid" id="A0A540V9X2"/>
<dbReference type="GO" id="GO:0006355">
    <property type="term" value="P:regulation of DNA-templated transcription"/>
    <property type="evidence" value="ECO:0007669"/>
    <property type="project" value="InterPro"/>
</dbReference>
<evidence type="ECO:0000256" key="5">
    <source>
        <dbReference type="ARBA" id="ARBA00023163"/>
    </source>
</evidence>
<dbReference type="InterPro" id="IPR001789">
    <property type="entry name" value="Sig_transdc_resp-reg_receiver"/>
</dbReference>
<comment type="caution">
    <text evidence="10">The sequence shown here is derived from an EMBL/GenBank/DDBJ whole genome shotgun (WGS) entry which is preliminary data.</text>
</comment>
<feature type="DNA-binding region" description="OmpR/PhoB-type" evidence="7">
    <location>
        <begin position="144"/>
        <end position="243"/>
    </location>
</feature>
<proteinExistence type="predicted"/>
<dbReference type="GO" id="GO:0000156">
    <property type="term" value="F:phosphorelay response regulator activity"/>
    <property type="evidence" value="ECO:0007669"/>
    <property type="project" value="TreeGrafter"/>
</dbReference>
<dbReference type="GO" id="GO:0000976">
    <property type="term" value="F:transcription cis-regulatory region binding"/>
    <property type="evidence" value="ECO:0007669"/>
    <property type="project" value="TreeGrafter"/>
</dbReference>
<dbReference type="SUPFAM" id="SSF52172">
    <property type="entry name" value="CheY-like"/>
    <property type="match status" value="1"/>
</dbReference>
<dbReference type="Proteomes" id="UP000317371">
    <property type="component" value="Unassembled WGS sequence"/>
</dbReference>
<dbReference type="Gene3D" id="3.40.50.2300">
    <property type="match status" value="1"/>
</dbReference>
<dbReference type="FunCoup" id="A0A540V9X2">
    <property type="interactions" value="25"/>
</dbReference>
<dbReference type="InterPro" id="IPR036388">
    <property type="entry name" value="WH-like_DNA-bd_sf"/>
</dbReference>
<dbReference type="OrthoDB" id="9812490at2"/>
<sequence length="252" mass="28652">MTNVQNYSSEIPQERKHVRILVVDDEDALCHLLRISLEKIGHTVVTATNGRQALERFAEDSIDLVLLDIIMPGMDGFEVCRALREQSDVPVVMLTALNRSDDVVRGFGLGADDYITKPFSFREVQVRIEAILRRVYWQDRSAVASRPETGDIVLNTDAHEALVRGQRVQLTPIEYRLLRYMMGMPNRAVSKSELFRQVWGYDMVGSTNLVEVAVRRLREKIEEDPSNPVYLVTVHGVGYKFHPKPETTSNPA</sequence>
<evidence type="ECO:0000259" key="8">
    <source>
        <dbReference type="PROSITE" id="PS50110"/>
    </source>
</evidence>
<feature type="domain" description="OmpR/PhoB-type" evidence="9">
    <location>
        <begin position="144"/>
        <end position="243"/>
    </location>
</feature>
<dbReference type="PANTHER" id="PTHR48111:SF21">
    <property type="entry name" value="DNA-BINDING DUAL MASTER TRANSCRIPTIONAL REGULATOR RPAA"/>
    <property type="match status" value="1"/>
</dbReference>
<dbReference type="FunFam" id="1.10.10.10:FF:000018">
    <property type="entry name" value="DNA-binding response regulator ResD"/>
    <property type="match status" value="1"/>
</dbReference>
<dbReference type="PROSITE" id="PS51755">
    <property type="entry name" value="OMPR_PHOB"/>
    <property type="match status" value="1"/>
</dbReference>
<keyword evidence="1 6" id="KW-0597">Phosphoprotein</keyword>
<dbReference type="Gene3D" id="1.10.10.10">
    <property type="entry name" value="Winged helix-like DNA-binding domain superfamily/Winged helix DNA-binding domain"/>
    <property type="match status" value="1"/>
</dbReference>
<evidence type="ECO:0000256" key="1">
    <source>
        <dbReference type="ARBA" id="ARBA00022553"/>
    </source>
</evidence>
<feature type="domain" description="Response regulatory" evidence="8">
    <location>
        <begin position="19"/>
        <end position="132"/>
    </location>
</feature>
<keyword evidence="5" id="KW-0804">Transcription</keyword>
<dbReference type="GO" id="GO:0005829">
    <property type="term" value="C:cytosol"/>
    <property type="evidence" value="ECO:0007669"/>
    <property type="project" value="TreeGrafter"/>
</dbReference>
<dbReference type="InterPro" id="IPR011006">
    <property type="entry name" value="CheY-like_superfamily"/>
</dbReference>
<evidence type="ECO:0000259" key="9">
    <source>
        <dbReference type="PROSITE" id="PS51755"/>
    </source>
</evidence>
<protein>
    <submittedName>
        <fullName evidence="10">Response regulator transcription factor</fullName>
    </submittedName>
</protein>
<dbReference type="RefSeq" id="WP_141612142.1">
    <property type="nucleotide sequence ID" value="NZ_VIGC02000038.1"/>
</dbReference>
<dbReference type="SMART" id="SM00448">
    <property type="entry name" value="REC"/>
    <property type="match status" value="1"/>
</dbReference>
<organism evidence="10 11">
    <name type="scientific">Litorilinea aerophila</name>
    <dbReference type="NCBI Taxonomy" id="1204385"/>
    <lineage>
        <taxon>Bacteria</taxon>
        <taxon>Bacillati</taxon>
        <taxon>Chloroflexota</taxon>
        <taxon>Caldilineae</taxon>
        <taxon>Caldilineales</taxon>
        <taxon>Caldilineaceae</taxon>
        <taxon>Litorilinea</taxon>
    </lineage>
</organism>
<dbReference type="AlphaFoldDB" id="A0A540V9X2"/>
<accession>A0A540V9X2</accession>
<dbReference type="GO" id="GO:0032993">
    <property type="term" value="C:protein-DNA complex"/>
    <property type="evidence" value="ECO:0007669"/>
    <property type="project" value="TreeGrafter"/>
</dbReference>
<feature type="modified residue" description="4-aspartylphosphate" evidence="6">
    <location>
        <position position="68"/>
    </location>
</feature>
<dbReference type="InterPro" id="IPR001867">
    <property type="entry name" value="OmpR/PhoB-type_DNA-bd"/>
</dbReference>
<dbReference type="EMBL" id="VIGC01000038">
    <property type="protein sequence ID" value="TQE93534.1"/>
    <property type="molecule type" value="Genomic_DNA"/>
</dbReference>
<gene>
    <name evidence="10" type="ORF">FKZ61_21070</name>
</gene>
<evidence type="ECO:0000256" key="2">
    <source>
        <dbReference type="ARBA" id="ARBA00023012"/>
    </source>
</evidence>
<keyword evidence="4 7" id="KW-0238">DNA-binding</keyword>
<dbReference type="SMART" id="SM00862">
    <property type="entry name" value="Trans_reg_C"/>
    <property type="match status" value="1"/>
</dbReference>
<dbReference type="Gene3D" id="6.10.250.690">
    <property type="match status" value="1"/>
</dbReference>
<evidence type="ECO:0000313" key="10">
    <source>
        <dbReference type="EMBL" id="TQE93534.1"/>
    </source>
</evidence>
<dbReference type="FunFam" id="3.40.50.2300:FF:000001">
    <property type="entry name" value="DNA-binding response regulator PhoB"/>
    <property type="match status" value="1"/>
</dbReference>
<evidence type="ECO:0000313" key="11">
    <source>
        <dbReference type="Proteomes" id="UP000317371"/>
    </source>
</evidence>
<evidence type="ECO:0000256" key="7">
    <source>
        <dbReference type="PROSITE-ProRule" id="PRU01091"/>
    </source>
</evidence>
<dbReference type="InterPro" id="IPR039420">
    <property type="entry name" value="WalR-like"/>
</dbReference>
<keyword evidence="3" id="KW-0805">Transcription regulation</keyword>
<dbReference type="Pfam" id="PF00486">
    <property type="entry name" value="Trans_reg_C"/>
    <property type="match status" value="1"/>
</dbReference>
<dbReference type="CDD" id="cd00383">
    <property type="entry name" value="trans_reg_C"/>
    <property type="match status" value="1"/>
</dbReference>
<keyword evidence="11" id="KW-1185">Reference proteome</keyword>
<dbReference type="PANTHER" id="PTHR48111">
    <property type="entry name" value="REGULATOR OF RPOS"/>
    <property type="match status" value="1"/>
</dbReference>